<reference evidence="2 3" key="1">
    <citation type="submission" date="2018-10" db="EMBL/GenBank/DDBJ databases">
        <title>Genomic Encyclopedia of Archaeal and Bacterial Type Strains, Phase II (KMG-II): from individual species to whole genera.</title>
        <authorList>
            <person name="Goeker M."/>
        </authorList>
    </citation>
    <scope>NUCLEOTIDE SEQUENCE [LARGE SCALE GENOMIC DNA]</scope>
    <source>
        <strain evidence="2 3">DSM 18602</strain>
    </source>
</reference>
<dbReference type="EMBL" id="RBKU01000001">
    <property type="protein sequence ID" value="RKR83229.1"/>
    <property type="molecule type" value="Genomic_DNA"/>
</dbReference>
<dbReference type="SUPFAM" id="SSF53098">
    <property type="entry name" value="Ribonuclease H-like"/>
    <property type="match status" value="1"/>
</dbReference>
<feature type="domain" description="Integrase catalytic" evidence="1">
    <location>
        <begin position="277"/>
        <end position="479"/>
    </location>
</feature>
<evidence type="ECO:0000259" key="1">
    <source>
        <dbReference type="PROSITE" id="PS50994"/>
    </source>
</evidence>
<comment type="caution">
    <text evidence="2">The sequence shown here is derived from an EMBL/GenBank/DDBJ whole genome shotgun (WGS) entry which is preliminary data.</text>
</comment>
<dbReference type="Proteomes" id="UP000268007">
    <property type="component" value="Unassembled WGS sequence"/>
</dbReference>
<dbReference type="Gene3D" id="3.30.420.10">
    <property type="entry name" value="Ribonuclease H-like superfamily/Ribonuclease H"/>
    <property type="match status" value="1"/>
</dbReference>
<dbReference type="InterPro" id="IPR012337">
    <property type="entry name" value="RNaseH-like_sf"/>
</dbReference>
<proteinExistence type="predicted"/>
<keyword evidence="3" id="KW-1185">Reference proteome</keyword>
<protein>
    <submittedName>
        <fullName evidence="2">Integrase-like protein</fullName>
    </submittedName>
</protein>
<organism evidence="2 3">
    <name type="scientific">Mucilaginibacter gracilis</name>
    <dbReference type="NCBI Taxonomy" id="423350"/>
    <lineage>
        <taxon>Bacteria</taxon>
        <taxon>Pseudomonadati</taxon>
        <taxon>Bacteroidota</taxon>
        <taxon>Sphingobacteriia</taxon>
        <taxon>Sphingobacteriales</taxon>
        <taxon>Sphingobacteriaceae</taxon>
        <taxon>Mucilaginibacter</taxon>
    </lineage>
</organism>
<dbReference type="InterPro" id="IPR036397">
    <property type="entry name" value="RNaseH_sf"/>
</dbReference>
<name>A0A495J5H3_9SPHI</name>
<accession>A0A495J5H3</accession>
<dbReference type="PROSITE" id="PS50994">
    <property type="entry name" value="INTEGRASE"/>
    <property type="match status" value="1"/>
</dbReference>
<dbReference type="InterPro" id="IPR001584">
    <property type="entry name" value="Integrase_cat-core"/>
</dbReference>
<dbReference type="GO" id="GO:0015074">
    <property type="term" value="P:DNA integration"/>
    <property type="evidence" value="ECO:0007669"/>
    <property type="project" value="InterPro"/>
</dbReference>
<evidence type="ECO:0000313" key="2">
    <source>
        <dbReference type="EMBL" id="RKR83229.1"/>
    </source>
</evidence>
<evidence type="ECO:0000313" key="3">
    <source>
        <dbReference type="Proteomes" id="UP000268007"/>
    </source>
</evidence>
<dbReference type="GO" id="GO:0003676">
    <property type="term" value="F:nucleic acid binding"/>
    <property type="evidence" value="ECO:0007669"/>
    <property type="project" value="InterPro"/>
</dbReference>
<dbReference type="Pfam" id="PF00665">
    <property type="entry name" value="rve"/>
    <property type="match status" value="1"/>
</dbReference>
<sequence length="673" mass="77126">MVKAGIVSEPYLKKALNQQRNGKVSCWPHHKEGKLVFVHYDGLNPQYKARIETIICGNVEPHLYVTTANSQKRNQALELINSDLPNQVETNPADIKELSRTGYYTPTEVHAIARAAAWLRLWNEFDVKRARAAGYPKVTDFQLAAFKHVLAEQSKGMVRFKKPLNNERVLDRNARLYENEGLKSLITGLMGNNNRRQINDLNHAILMELAGDRLKYSFEDIAMMYNDMAKDTGLVMLTVSAIKQHLNQPKYRRVWYFARHGEQAGNLEYQSEATRREVSRPDALWSIDGTSMQLYYRAGDGKIKSDLYTYFITDAHSGAIIGWSIGYTETSQVVTQALQRAVNFKNYKPYQLQYDNGSANISKAVTGLMTNMSRVHFACRPYSGKSKYIETYIGHFQQRELHKMENFKGGNINTKTNDAKANPELLAELRKNPERLPDFDQVIADFEAAVITWNKRSSERDSYGYFTGQSKLERYEAAHPERTSVNYFDKISLFMADVVNTKTTDGGYKYTTAGIKMTINKQDYWFIVPDEGGKYDHQFQRHNLGKSFNIRINTENPEFCILFQDGKQVAIAREKELFAACVADYKEGDASNIREFCRRQEEFGYQYSKAEMQKTRILMEASGTLKATGTDGIMHYSMQDKTSFNRAESDIQDQLNGMAELTSLEKKLLKLTR</sequence>
<dbReference type="AlphaFoldDB" id="A0A495J5H3"/>
<gene>
    <name evidence="2" type="ORF">BDD43_3432</name>
</gene>